<evidence type="ECO:0000313" key="2">
    <source>
        <dbReference type="Proteomes" id="UP000583944"/>
    </source>
</evidence>
<dbReference type="VEuPathDB" id="TriTrypDB:BCY84_09208"/>
<comment type="caution">
    <text evidence="1">The sequence shown here is derived from an EMBL/GenBank/DDBJ whole genome shotgun (WGS) entry which is preliminary data.</text>
</comment>
<dbReference type="EMBL" id="JABDHM010000113">
    <property type="protein sequence ID" value="KAF5217969.1"/>
    <property type="molecule type" value="Genomic_DNA"/>
</dbReference>
<proteinExistence type="predicted"/>
<gene>
    <name evidence="1" type="ORF">ECC02_009149</name>
</gene>
<organism evidence="1 2">
    <name type="scientific">Trypanosoma cruzi</name>
    <dbReference type="NCBI Taxonomy" id="5693"/>
    <lineage>
        <taxon>Eukaryota</taxon>
        <taxon>Discoba</taxon>
        <taxon>Euglenozoa</taxon>
        <taxon>Kinetoplastea</taxon>
        <taxon>Metakinetoplastina</taxon>
        <taxon>Trypanosomatida</taxon>
        <taxon>Trypanosomatidae</taxon>
        <taxon>Trypanosoma</taxon>
        <taxon>Schizotrypanum</taxon>
    </lineage>
</organism>
<sequence length="212" mass="24831">MIMGICVPLSTRNLCRRPCMGKQRHRSRFREMLLLMDCYASVTLLGNPTTTFARLLPNIEFFPGTLWVVIKWNFISHSLPKTPLTMSSAQLFILLTPLWRIVILNCGRTVLHISLRSHLDPLRYYMTPPRQIISLWRSIVQQLAASHAHIEQSALRSKMFLDISYLLVWKNPNRPHECWRKRTPCRQLRHSALPHRPCETALLKKFELCCFP</sequence>
<protein>
    <submittedName>
        <fullName evidence="1">Uncharacterized protein</fullName>
    </submittedName>
</protein>
<reference evidence="1 2" key="1">
    <citation type="journal article" date="2019" name="Genome Biol. Evol.">
        <title>Nanopore Sequencing Significantly Improves Genome Assembly of the Protozoan Parasite Trypanosoma cruzi.</title>
        <authorList>
            <person name="Diaz-Viraque F."/>
            <person name="Pita S."/>
            <person name="Greif G."/>
            <person name="de Souza R.C.M."/>
            <person name="Iraola G."/>
            <person name="Robello C."/>
        </authorList>
    </citation>
    <scope>NUCLEOTIDE SEQUENCE [LARGE SCALE GENOMIC DNA]</scope>
    <source>
        <strain evidence="1 2">Berenice</strain>
    </source>
</reference>
<name>A0A7J6XU15_TRYCR</name>
<dbReference type="VEuPathDB" id="TriTrypDB:ECC02_009149"/>
<dbReference type="AlphaFoldDB" id="A0A7J6XU15"/>
<dbReference type="Proteomes" id="UP000583944">
    <property type="component" value="Unassembled WGS sequence"/>
</dbReference>
<accession>A0A7J6XU15</accession>
<evidence type="ECO:0000313" key="1">
    <source>
        <dbReference type="EMBL" id="KAF5217969.1"/>
    </source>
</evidence>